<reference evidence="1" key="2">
    <citation type="journal article" date="2015" name="Fish Shellfish Immunol.">
        <title>Early steps in the European eel (Anguilla anguilla)-Vibrio vulnificus interaction in the gills: Role of the RtxA13 toxin.</title>
        <authorList>
            <person name="Callol A."/>
            <person name="Pajuelo D."/>
            <person name="Ebbesson L."/>
            <person name="Teles M."/>
            <person name="MacKenzie S."/>
            <person name="Amaro C."/>
        </authorList>
    </citation>
    <scope>NUCLEOTIDE SEQUENCE</scope>
</reference>
<proteinExistence type="predicted"/>
<accession>A0A0E9RP00</accession>
<sequence>MLKLINCCATHATLINNGIQQTPWLSRTRSEDHWLKSRFS</sequence>
<name>A0A0E9RP00_ANGAN</name>
<organism evidence="1">
    <name type="scientific">Anguilla anguilla</name>
    <name type="common">European freshwater eel</name>
    <name type="synonym">Muraena anguilla</name>
    <dbReference type="NCBI Taxonomy" id="7936"/>
    <lineage>
        <taxon>Eukaryota</taxon>
        <taxon>Metazoa</taxon>
        <taxon>Chordata</taxon>
        <taxon>Craniata</taxon>
        <taxon>Vertebrata</taxon>
        <taxon>Euteleostomi</taxon>
        <taxon>Actinopterygii</taxon>
        <taxon>Neopterygii</taxon>
        <taxon>Teleostei</taxon>
        <taxon>Anguilliformes</taxon>
        <taxon>Anguillidae</taxon>
        <taxon>Anguilla</taxon>
    </lineage>
</organism>
<reference evidence="1" key="1">
    <citation type="submission" date="2014-11" db="EMBL/GenBank/DDBJ databases">
        <authorList>
            <person name="Amaro Gonzalez C."/>
        </authorList>
    </citation>
    <scope>NUCLEOTIDE SEQUENCE</scope>
</reference>
<dbReference type="AlphaFoldDB" id="A0A0E9RP00"/>
<protein>
    <submittedName>
        <fullName evidence="1">Uncharacterized protein</fullName>
    </submittedName>
</protein>
<evidence type="ECO:0000313" key="1">
    <source>
        <dbReference type="EMBL" id="JAH30804.1"/>
    </source>
</evidence>
<dbReference type="EMBL" id="GBXM01077773">
    <property type="protein sequence ID" value="JAH30804.1"/>
    <property type="molecule type" value="Transcribed_RNA"/>
</dbReference>